<organism evidence="1">
    <name type="scientific">Nothobranchius kuhntae</name>
    <name type="common">Beira killifish</name>
    <dbReference type="NCBI Taxonomy" id="321403"/>
    <lineage>
        <taxon>Eukaryota</taxon>
        <taxon>Metazoa</taxon>
        <taxon>Chordata</taxon>
        <taxon>Craniata</taxon>
        <taxon>Vertebrata</taxon>
        <taxon>Euteleostomi</taxon>
        <taxon>Actinopterygii</taxon>
        <taxon>Neopterygii</taxon>
        <taxon>Teleostei</taxon>
        <taxon>Neoteleostei</taxon>
        <taxon>Acanthomorphata</taxon>
        <taxon>Ovalentaria</taxon>
        <taxon>Atherinomorphae</taxon>
        <taxon>Cyprinodontiformes</taxon>
        <taxon>Nothobranchiidae</taxon>
        <taxon>Nothobranchius</taxon>
    </lineage>
</organism>
<name>A0A1A8JTC0_NOTKU</name>
<dbReference type="AlphaFoldDB" id="A0A1A8JTC0"/>
<proteinExistence type="predicted"/>
<evidence type="ECO:0000313" key="1">
    <source>
        <dbReference type="EMBL" id="SBR23375.1"/>
    </source>
</evidence>
<accession>A0A1A8JTC0</accession>
<protein>
    <submittedName>
        <fullName evidence="1">Uncharacterized protein</fullName>
    </submittedName>
</protein>
<dbReference type="EMBL" id="HAEE01003355">
    <property type="protein sequence ID" value="SBR23375.1"/>
    <property type="molecule type" value="Transcribed_RNA"/>
</dbReference>
<sequence>GVCLRSYCIIVPLRAVQHTKDQTVANTTCHQLLVQSTVISHLEYCNAHQTSLPGCTVR</sequence>
<feature type="non-terminal residue" evidence="1">
    <location>
        <position position="1"/>
    </location>
</feature>
<reference evidence="1" key="2">
    <citation type="submission" date="2016-06" db="EMBL/GenBank/DDBJ databases">
        <title>The genome of a short-lived fish provides insights into sex chromosome evolution and the genetic control of aging.</title>
        <authorList>
            <person name="Reichwald K."/>
            <person name="Felder M."/>
            <person name="Petzold A."/>
            <person name="Koch P."/>
            <person name="Groth M."/>
            <person name="Platzer M."/>
        </authorList>
    </citation>
    <scope>NUCLEOTIDE SEQUENCE</scope>
    <source>
        <tissue evidence="1">Brain</tissue>
    </source>
</reference>
<reference evidence="1" key="1">
    <citation type="submission" date="2016-05" db="EMBL/GenBank/DDBJ databases">
        <authorList>
            <person name="Lavstsen T."/>
            <person name="Jespersen J.S."/>
        </authorList>
    </citation>
    <scope>NUCLEOTIDE SEQUENCE</scope>
    <source>
        <tissue evidence="1">Brain</tissue>
    </source>
</reference>
<feature type="non-terminal residue" evidence="1">
    <location>
        <position position="58"/>
    </location>
</feature>
<gene>
    <name evidence="1" type="primary">CABZ01081490.1</name>
</gene>